<dbReference type="Pfam" id="PF00953">
    <property type="entry name" value="Glycos_transf_4"/>
    <property type="match status" value="1"/>
</dbReference>
<name>A0A931AVR1_9FIRM</name>
<keyword evidence="3 7" id="KW-0808">Transferase</keyword>
<evidence type="ECO:0000256" key="8">
    <source>
        <dbReference type="NCBIfam" id="TIGR00445"/>
    </source>
</evidence>
<feature type="transmembrane region" description="Helical" evidence="7">
    <location>
        <begin position="167"/>
        <end position="189"/>
    </location>
</feature>
<dbReference type="HAMAP" id="MF_00038">
    <property type="entry name" value="MraY"/>
    <property type="match status" value="1"/>
</dbReference>
<keyword evidence="5 7" id="KW-1133">Transmembrane helix</keyword>
<keyword evidence="7" id="KW-0961">Cell wall biogenesis/degradation</keyword>
<protein>
    <recommendedName>
        <fullName evidence="7 8">Phospho-N-acetylmuramoyl-pentapeptide-transferase</fullName>
        <ecNumber evidence="7 8">2.7.8.13</ecNumber>
    </recommendedName>
    <alternativeName>
        <fullName evidence="7">UDP-MurNAc-pentapeptide phosphotransferase</fullName>
    </alternativeName>
</protein>
<evidence type="ECO:0000313" key="11">
    <source>
        <dbReference type="Proteomes" id="UP000621436"/>
    </source>
</evidence>
<keyword evidence="6 7" id="KW-0472">Membrane</keyword>
<feature type="transmembrane region" description="Helical" evidence="7">
    <location>
        <begin position="133"/>
        <end position="155"/>
    </location>
</feature>
<dbReference type="PROSITE" id="PS01348">
    <property type="entry name" value="MRAY_2"/>
    <property type="match status" value="1"/>
</dbReference>
<feature type="transmembrane region" description="Helical" evidence="7">
    <location>
        <begin position="245"/>
        <end position="267"/>
    </location>
</feature>
<feature type="transmembrane region" description="Helical" evidence="7">
    <location>
        <begin position="219"/>
        <end position="239"/>
    </location>
</feature>
<feature type="binding site" evidence="9">
    <location>
        <position position="223"/>
    </location>
    <ligand>
        <name>Mg(2+)</name>
        <dbReference type="ChEBI" id="CHEBI:18420"/>
    </ligand>
</feature>
<keyword evidence="7 9" id="KW-0479">Metal-binding</keyword>
<comment type="pathway">
    <text evidence="7">Cell wall biogenesis; peptidoglycan biosynthesis.</text>
</comment>
<evidence type="ECO:0000313" key="10">
    <source>
        <dbReference type="EMBL" id="MBF8437640.1"/>
    </source>
</evidence>
<dbReference type="GO" id="GO:0071555">
    <property type="term" value="P:cell wall organization"/>
    <property type="evidence" value="ECO:0007669"/>
    <property type="project" value="UniProtKB-KW"/>
</dbReference>
<dbReference type="NCBIfam" id="TIGR00445">
    <property type="entry name" value="mraY"/>
    <property type="match status" value="1"/>
</dbReference>
<evidence type="ECO:0000256" key="3">
    <source>
        <dbReference type="ARBA" id="ARBA00022679"/>
    </source>
</evidence>
<comment type="subcellular location">
    <subcellularLocation>
        <location evidence="7">Cell membrane</location>
        <topology evidence="7">Multi-pass membrane protein</topology>
    </subcellularLocation>
    <subcellularLocation>
        <location evidence="1">Membrane</location>
        <topology evidence="1">Multi-pass membrane protein</topology>
    </subcellularLocation>
</comment>
<evidence type="ECO:0000256" key="7">
    <source>
        <dbReference type="HAMAP-Rule" id="MF_00038"/>
    </source>
</evidence>
<dbReference type="InterPro" id="IPR000715">
    <property type="entry name" value="Glycosyl_transferase_4"/>
</dbReference>
<proteinExistence type="inferred from homology"/>
<dbReference type="RefSeq" id="WP_270454638.1">
    <property type="nucleotide sequence ID" value="NZ_JADPIE010000006.1"/>
</dbReference>
<dbReference type="AlphaFoldDB" id="A0A931AVR1"/>
<accession>A0A931AVR1</accession>
<comment type="cofactor">
    <cofactor evidence="7 9">
        <name>Mg(2+)</name>
        <dbReference type="ChEBI" id="CHEBI:18420"/>
    </cofactor>
</comment>
<keyword evidence="7" id="KW-0133">Cell shape</keyword>
<dbReference type="GO" id="GO:0051301">
    <property type="term" value="P:cell division"/>
    <property type="evidence" value="ECO:0007669"/>
    <property type="project" value="UniProtKB-KW"/>
</dbReference>
<comment type="catalytic activity">
    <reaction evidence="7">
        <text>UDP-N-acetyl-alpha-D-muramoyl-L-alanyl-gamma-D-glutamyl-meso-2,6-diaminopimeloyl-D-alanyl-D-alanine + di-trans,octa-cis-undecaprenyl phosphate = di-trans,octa-cis-undecaprenyl diphospho-N-acetyl-alpha-D-muramoyl-L-alanyl-D-glutamyl-meso-2,6-diaminopimeloyl-D-alanyl-D-alanine + UMP</text>
        <dbReference type="Rhea" id="RHEA:28386"/>
        <dbReference type="ChEBI" id="CHEBI:57865"/>
        <dbReference type="ChEBI" id="CHEBI:60392"/>
        <dbReference type="ChEBI" id="CHEBI:61386"/>
        <dbReference type="ChEBI" id="CHEBI:61387"/>
        <dbReference type="EC" id="2.7.8.13"/>
    </reaction>
</comment>
<comment type="caution">
    <text evidence="10">The sequence shown here is derived from an EMBL/GenBank/DDBJ whole genome shotgun (WGS) entry which is preliminary data.</text>
</comment>
<keyword evidence="7" id="KW-0131">Cell cycle</keyword>
<evidence type="ECO:0000256" key="2">
    <source>
        <dbReference type="ARBA" id="ARBA00005583"/>
    </source>
</evidence>
<evidence type="ECO:0000256" key="5">
    <source>
        <dbReference type="ARBA" id="ARBA00022989"/>
    </source>
</evidence>
<dbReference type="PANTHER" id="PTHR22926:SF5">
    <property type="entry name" value="PHOSPHO-N-ACETYLMURAMOYL-PENTAPEPTIDE-TRANSFERASE HOMOLOG"/>
    <property type="match status" value="1"/>
</dbReference>
<evidence type="ECO:0000256" key="6">
    <source>
        <dbReference type="ARBA" id="ARBA00023136"/>
    </source>
</evidence>
<evidence type="ECO:0000256" key="4">
    <source>
        <dbReference type="ARBA" id="ARBA00022692"/>
    </source>
</evidence>
<dbReference type="GO" id="GO:0046872">
    <property type="term" value="F:metal ion binding"/>
    <property type="evidence" value="ECO:0007669"/>
    <property type="project" value="UniProtKB-KW"/>
</dbReference>
<dbReference type="InterPro" id="IPR003524">
    <property type="entry name" value="PNAcMuramoyl-5peptid_Trfase"/>
</dbReference>
<keyword evidence="7" id="KW-1003">Cell membrane</keyword>
<feature type="transmembrane region" description="Helical" evidence="7">
    <location>
        <begin position="74"/>
        <end position="90"/>
    </location>
</feature>
<dbReference type="PANTHER" id="PTHR22926">
    <property type="entry name" value="PHOSPHO-N-ACETYLMURAMOYL-PENTAPEPTIDE-TRANSFERASE"/>
    <property type="match status" value="1"/>
</dbReference>
<feature type="binding site" evidence="9">
    <location>
        <position position="163"/>
    </location>
    <ligand>
        <name>Mg(2+)</name>
        <dbReference type="ChEBI" id="CHEBI:18420"/>
    </ligand>
</feature>
<reference evidence="10" key="1">
    <citation type="submission" date="2020-11" db="EMBL/GenBank/DDBJ databases">
        <title>Halonatronomonas betainensis gen. nov., sp. nov. a novel haloalkaliphilic representative of the family Halanaerobiacae capable of betaine degradation.</title>
        <authorList>
            <person name="Boltyanskaya Y."/>
            <person name="Kevbrin V."/>
            <person name="Detkova E."/>
            <person name="Grouzdev D.S."/>
            <person name="Koziaeva V."/>
            <person name="Zhilina T."/>
        </authorList>
    </citation>
    <scope>NUCLEOTIDE SEQUENCE</scope>
    <source>
        <strain evidence="10">Z-7014</strain>
    </source>
</reference>
<dbReference type="EC" id="2.7.8.13" evidence="7 8"/>
<feature type="transmembrane region" description="Helical" evidence="7">
    <location>
        <begin position="6"/>
        <end position="25"/>
    </location>
</feature>
<dbReference type="PROSITE" id="PS01347">
    <property type="entry name" value="MRAY_1"/>
    <property type="match status" value="1"/>
</dbReference>
<dbReference type="EMBL" id="JADPIE010000006">
    <property type="protein sequence ID" value="MBF8437640.1"/>
    <property type="molecule type" value="Genomic_DNA"/>
</dbReference>
<dbReference type="GO" id="GO:0009252">
    <property type="term" value="P:peptidoglycan biosynthetic process"/>
    <property type="evidence" value="ECO:0007669"/>
    <property type="project" value="UniProtKB-UniRule"/>
</dbReference>
<organism evidence="10 11">
    <name type="scientific">Halonatronomonas betaini</name>
    <dbReference type="NCBI Taxonomy" id="2778430"/>
    <lineage>
        <taxon>Bacteria</taxon>
        <taxon>Bacillati</taxon>
        <taxon>Bacillota</taxon>
        <taxon>Clostridia</taxon>
        <taxon>Halanaerobiales</taxon>
        <taxon>Halarsenatibacteraceae</taxon>
        <taxon>Halonatronomonas</taxon>
    </lineage>
</organism>
<keyword evidence="4 7" id="KW-0812">Transmembrane</keyword>
<keyword evidence="7 9" id="KW-0460">Magnesium</keyword>
<keyword evidence="7" id="KW-0132">Cell division</keyword>
<dbReference type="GO" id="GO:0008963">
    <property type="term" value="F:phospho-N-acetylmuramoyl-pentapeptide-transferase activity"/>
    <property type="evidence" value="ECO:0007669"/>
    <property type="project" value="UniProtKB-UniRule"/>
</dbReference>
<sequence length="318" mass="34774">MNQIIIFISPFLFTVLLMPIFIDKLKSFSFGQQIRKEGPESHYSKEGIPTMGGALILAIVLISIFIFLDLSIEIVLVLLVIITSGLLGFIDDILNIKGAESLGLTAKTKFLIQLIIGLIIGVLLFYYNITDLYIPFTANSLNLGYLVIPFSLLLIPATSNAVNLSDGLDGLAGSLFTISCLAFIPILYILGFNQIILLLVITISSCLGFLWYNANPAQIFMGDTGSLFLGSFLAIIALLTGTSLYLLFLGGIFVIVTLSVILQVSYFKISGGKRIFKMAPIHHHFELSGWPEVKVTMRFIILQILFSGVGIIASLPLI</sequence>
<keyword evidence="11" id="KW-1185">Reference proteome</keyword>
<dbReference type="Proteomes" id="UP000621436">
    <property type="component" value="Unassembled WGS sequence"/>
</dbReference>
<dbReference type="CDD" id="cd06852">
    <property type="entry name" value="GT_MraY"/>
    <property type="match status" value="1"/>
</dbReference>
<gene>
    <name evidence="7" type="primary">mraY</name>
    <name evidence="10" type="ORF">I0Q91_11140</name>
</gene>
<feature type="transmembrane region" description="Helical" evidence="7">
    <location>
        <begin position="299"/>
        <end position="317"/>
    </location>
</feature>
<keyword evidence="7" id="KW-0573">Peptidoglycan synthesis</keyword>
<evidence type="ECO:0000256" key="9">
    <source>
        <dbReference type="PIRSR" id="PIRSR600715-1"/>
    </source>
</evidence>
<feature type="transmembrane region" description="Helical" evidence="7">
    <location>
        <begin position="195"/>
        <end position="212"/>
    </location>
</feature>
<dbReference type="GO" id="GO:0005886">
    <property type="term" value="C:plasma membrane"/>
    <property type="evidence" value="ECO:0007669"/>
    <property type="project" value="UniProtKB-SubCell"/>
</dbReference>
<comment type="similarity">
    <text evidence="2 7">Belongs to the glycosyltransferase 4 family. MraY subfamily.</text>
</comment>
<dbReference type="InterPro" id="IPR018480">
    <property type="entry name" value="PNAcMuramoyl-5peptid_Trfase_CS"/>
</dbReference>
<feature type="transmembrane region" description="Helical" evidence="7">
    <location>
        <begin position="110"/>
        <end position="127"/>
    </location>
</feature>
<dbReference type="GO" id="GO:0008360">
    <property type="term" value="P:regulation of cell shape"/>
    <property type="evidence" value="ECO:0007669"/>
    <property type="project" value="UniProtKB-KW"/>
</dbReference>
<evidence type="ECO:0000256" key="1">
    <source>
        <dbReference type="ARBA" id="ARBA00004141"/>
    </source>
</evidence>
<feature type="transmembrane region" description="Helical" evidence="7">
    <location>
        <begin position="46"/>
        <end position="68"/>
    </location>
</feature>
<comment type="function">
    <text evidence="7">Catalyzes the initial step of the lipid cycle reactions in the biosynthesis of the cell wall peptidoglycan: transfers peptidoglycan precursor phospho-MurNAc-pentapeptide from UDP-MurNAc-pentapeptide onto the lipid carrier undecaprenyl phosphate, yielding undecaprenyl-pyrophosphoryl-MurNAc-pentapeptide, known as lipid I.</text>
</comment>